<dbReference type="GO" id="GO:0045053">
    <property type="term" value="P:protein retention in Golgi apparatus"/>
    <property type="evidence" value="ECO:0007669"/>
    <property type="project" value="TreeGrafter"/>
</dbReference>
<evidence type="ECO:0000313" key="1">
    <source>
        <dbReference type="EMBL" id="PQQ09495.1"/>
    </source>
</evidence>
<dbReference type="Proteomes" id="UP000250321">
    <property type="component" value="Unassembled WGS sequence"/>
</dbReference>
<accession>A0A314YLN2</accession>
<dbReference type="InterPro" id="IPR026847">
    <property type="entry name" value="VPS13"/>
</dbReference>
<dbReference type="GO" id="GO:0006623">
    <property type="term" value="P:protein targeting to vacuole"/>
    <property type="evidence" value="ECO:0007669"/>
    <property type="project" value="TreeGrafter"/>
</dbReference>
<gene>
    <name evidence="1" type="ORF">Pyn_04505</name>
</gene>
<keyword evidence="2" id="KW-1185">Reference proteome</keyword>
<protein>
    <submittedName>
        <fullName evidence="1">Uncharacterized protein</fullName>
    </submittedName>
</protein>
<proteinExistence type="predicted"/>
<evidence type="ECO:0000313" key="2">
    <source>
        <dbReference type="Proteomes" id="UP000250321"/>
    </source>
</evidence>
<sequence>MQVNRSGQLDNNNPQYSINAEITGLVMSLNEVQLQQILILWDYLSTSELRNKYWRYRPWCSLLSKKMKGWQILWWRYAQESILSDVRKRLRKSSWRYFGQRLSSCRKYVNLYKTKLDFLRHYQGS</sequence>
<organism evidence="1 2">
    <name type="scientific">Prunus yedoensis var. nudiflora</name>
    <dbReference type="NCBI Taxonomy" id="2094558"/>
    <lineage>
        <taxon>Eukaryota</taxon>
        <taxon>Viridiplantae</taxon>
        <taxon>Streptophyta</taxon>
        <taxon>Embryophyta</taxon>
        <taxon>Tracheophyta</taxon>
        <taxon>Spermatophyta</taxon>
        <taxon>Magnoliopsida</taxon>
        <taxon>eudicotyledons</taxon>
        <taxon>Gunneridae</taxon>
        <taxon>Pentapetalae</taxon>
        <taxon>rosids</taxon>
        <taxon>fabids</taxon>
        <taxon>Rosales</taxon>
        <taxon>Rosaceae</taxon>
        <taxon>Amygdaloideae</taxon>
        <taxon>Amygdaleae</taxon>
        <taxon>Prunus</taxon>
    </lineage>
</organism>
<dbReference type="AlphaFoldDB" id="A0A314YLN2"/>
<dbReference type="EMBL" id="PJQY01000616">
    <property type="protein sequence ID" value="PQQ09495.1"/>
    <property type="molecule type" value="Genomic_DNA"/>
</dbReference>
<reference evidence="1 2" key="1">
    <citation type="submission" date="2018-02" db="EMBL/GenBank/DDBJ databases">
        <title>Draft genome of wild Prunus yedoensis var. nudiflora.</title>
        <authorList>
            <person name="Baek S."/>
            <person name="Kim J.-H."/>
            <person name="Choi K."/>
            <person name="Kim G.-B."/>
            <person name="Cho A."/>
            <person name="Jang H."/>
            <person name="Shin C.-H."/>
            <person name="Yu H.-J."/>
            <person name="Mun J.-H."/>
        </authorList>
    </citation>
    <scope>NUCLEOTIDE SEQUENCE [LARGE SCALE GENOMIC DNA]</scope>
    <source>
        <strain evidence="2">cv. Jeju island</strain>
        <tissue evidence="1">Leaf</tissue>
    </source>
</reference>
<dbReference type="PANTHER" id="PTHR16166">
    <property type="entry name" value="VACUOLAR PROTEIN SORTING-ASSOCIATED PROTEIN VPS13"/>
    <property type="match status" value="1"/>
</dbReference>
<dbReference type="OrthoDB" id="428159at2759"/>
<comment type="caution">
    <text evidence="1">The sequence shown here is derived from an EMBL/GenBank/DDBJ whole genome shotgun (WGS) entry which is preliminary data.</text>
</comment>
<name>A0A314YLN2_PRUYE</name>
<dbReference type="PANTHER" id="PTHR16166:SF143">
    <property type="entry name" value="PROTEIN SORTING-ASSOCIATED PROTEIN, PUTATIVE (DUF1162)-RELATED"/>
    <property type="match status" value="1"/>
</dbReference>